<gene>
    <name evidence="1" type="ORF">PCOS0759_LOCUS6033</name>
</gene>
<dbReference type="AlphaFoldDB" id="A0A7S1KRU6"/>
<reference evidence="1" key="1">
    <citation type="submission" date="2021-01" db="EMBL/GenBank/DDBJ databases">
        <authorList>
            <person name="Corre E."/>
            <person name="Pelletier E."/>
            <person name="Niang G."/>
            <person name="Scheremetjew M."/>
            <person name="Finn R."/>
            <person name="Kale V."/>
            <person name="Holt S."/>
            <person name="Cochrane G."/>
            <person name="Meng A."/>
            <person name="Brown T."/>
            <person name="Cohen L."/>
        </authorList>
    </citation>
    <scope>NUCLEOTIDE SEQUENCE</scope>
    <source>
        <strain evidence="1">WS</strain>
    </source>
</reference>
<organism evidence="1">
    <name type="scientific">Percolomonas cosmopolitus</name>
    <dbReference type="NCBI Taxonomy" id="63605"/>
    <lineage>
        <taxon>Eukaryota</taxon>
        <taxon>Discoba</taxon>
        <taxon>Heterolobosea</taxon>
        <taxon>Tetramitia</taxon>
        <taxon>Eutetramitia</taxon>
        <taxon>Percolomonadidae</taxon>
        <taxon>Percolomonas</taxon>
    </lineage>
</organism>
<dbReference type="EMBL" id="HBGD01007216">
    <property type="protein sequence ID" value="CAD9082793.1"/>
    <property type="molecule type" value="Transcribed_RNA"/>
</dbReference>
<name>A0A7S1KRU6_9EUKA</name>
<proteinExistence type="predicted"/>
<dbReference type="PANTHER" id="PTHR38742:SF1">
    <property type="entry name" value="SECRETED PROTEIN C"/>
    <property type="match status" value="1"/>
</dbReference>
<accession>A0A7S1KRU6</accession>
<dbReference type="CDD" id="cd22935">
    <property type="entry name" value="SctA-like"/>
    <property type="match status" value="1"/>
</dbReference>
<sequence>MRPAHLSKTTPFSTFSCTPMKFIVAFILFIAILQNALAADKFVPPYKLVKQSLSGSPFPHEAVEFLKGFVFGLESDISANATLCLEDSQLAMHDFEAAFADLKYGFQHISVSHVQKGIQELSQGINEVNIVLKDCNATELVREIEELVVDIQQGHVLKIIIKEAVNIFHHSKELTSDFKSAIQFWEQRNFNLCGVSVGKLVGILLNYDPHEVEMVSSQLSCFVKCLGSKYDVWTLLSVIGTCKTDKKCYLKHLGEDAGVCIDKCIH</sequence>
<protein>
    <submittedName>
        <fullName evidence="1">Uncharacterized protein</fullName>
    </submittedName>
</protein>
<dbReference type="PANTHER" id="PTHR38742">
    <property type="entry name" value="PROTEIN GP17"/>
    <property type="match status" value="1"/>
</dbReference>
<evidence type="ECO:0000313" key="1">
    <source>
        <dbReference type="EMBL" id="CAD9082793.1"/>
    </source>
</evidence>